<gene>
    <name evidence="2" type="ORF">B0A49_04764</name>
</gene>
<comment type="caution">
    <text evidence="2">The sequence shown here is derived from an EMBL/GenBank/DDBJ whole genome shotgun (WGS) entry which is preliminary data.</text>
</comment>
<accession>A0A4U0X373</accession>
<evidence type="ECO:0000313" key="2">
    <source>
        <dbReference type="EMBL" id="TKA69423.1"/>
    </source>
</evidence>
<feature type="compositionally biased region" description="Basic and acidic residues" evidence="1">
    <location>
        <begin position="293"/>
        <end position="303"/>
    </location>
</feature>
<feature type="compositionally biased region" description="Low complexity" evidence="1">
    <location>
        <begin position="422"/>
        <end position="441"/>
    </location>
</feature>
<feature type="compositionally biased region" description="Polar residues" evidence="1">
    <location>
        <begin position="253"/>
        <end position="273"/>
    </location>
</feature>
<feature type="region of interest" description="Disordered" evidence="1">
    <location>
        <begin position="95"/>
        <end position="126"/>
    </location>
</feature>
<feature type="region of interest" description="Disordered" evidence="1">
    <location>
        <begin position="1"/>
        <end position="61"/>
    </location>
</feature>
<dbReference type="Proteomes" id="UP000308768">
    <property type="component" value="Unassembled WGS sequence"/>
</dbReference>
<feature type="compositionally biased region" description="Polar residues" evidence="1">
    <location>
        <begin position="27"/>
        <end position="55"/>
    </location>
</feature>
<proteinExistence type="predicted"/>
<dbReference type="AlphaFoldDB" id="A0A4U0X373"/>
<evidence type="ECO:0000313" key="3">
    <source>
        <dbReference type="Proteomes" id="UP000308768"/>
    </source>
</evidence>
<feature type="region of interest" description="Disordered" evidence="1">
    <location>
        <begin position="236"/>
        <end position="354"/>
    </location>
</feature>
<evidence type="ECO:0000256" key="1">
    <source>
        <dbReference type="SAM" id="MobiDB-lite"/>
    </source>
</evidence>
<feature type="compositionally biased region" description="Polar residues" evidence="1">
    <location>
        <begin position="442"/>
        <end position="460"/>
    </location>
</feature>
<feature type="region of interest" description="Disordered" evidence="1">
    <location>
        <begin position="386"/>
        <end position="535"/>
    </location>
</feature>
<dbReference type="EMBL" id="NAJN01000732">
    <property type="protein sequence ID" value="TKA69423.1"/>
    <property type="molecule type" value="Genomic_DNA"/>
</dbReference>
<organism evidence="2 3">
    <name type="scientific">Cryomyces minteri</name>
    <dbReference type="NCBI Taxonomy" id="331657"/>
    <lineage>
        <taxon>Eukaryota</taxon>
        <taxon>Fungi</taxon>
        <taxon>Dikarya</taxon>
        <taxon>Ascomycota</taxon>
        <taxon>Pezizomycotina</taxon>
        <taxon>Dothideomycetes</taxon>
        <taxon>Dothideomycetes incertae sedis</taxon>
        <taxon>Cryomyces</taxon>
    </lineage>
</organism>
<feature type="compositionally biased region" description="Polar residues" evidence="1">
    <location>
        <begin position="469"/>
        <end position="480"/>
    </location>
</feature>
<reference evidence="2 3" key="1">
    <citation type="submission" date="2017-03" db="EMBL/GenBank/DDBJ databases">
        <title>Genomes of endolithic fungi from Antarctica.</title>
        <authorList>
            <person name="Coleine C."/>
            <person name="Masonjones S."/>
            <person name="Stajich J.E."/>
        </authorList>
    </citation>
    <scope>NUCLEOTIDE SEQUENCE [LARGE SCALE GENOMIC DNA]</scope>
    <source>
        <strain evidence="2 3">CCFEE 5187</strain>
    </source>
</reference>
<feature type="compositionally biased region" description="Acidic residues" evidence="1">
    <location>
        <begin position="412"/>
        <end position="421"/>
    </location>
</feature>
<sequence>MSRVIQDSDDDEDEASPLKPDHERHSLYNQQNARAGDDSTSPETRRSSANTSSTDILKRQIQDAQRELVGTTQNVEQLSPARLGLISSSTLAAMQRNKRRNSLTDMGSTEPPLKKPQRSKTVKTYASRQRRVEVDYTGGQLDALMQSQGSTHGGTTVMADQSTEDGTCTLQDIDGNGKLLAEASSGLTRSWGLPGSMAEQFAAHEPGAMFEDPSSTIPENTLEQQRLVEEALLANAERPAPRQEEDDPESVKENGTTSTVASQSSMVSKQQSEALRPLQEWSQRPPNELEAVEIIHMRPPDTKRKTRITKPVRSKTTIFEDHVGFGGNPPTASLQQQQALRKSSQASDTIEGGRDVRAQMAESSVAPTKGKRRRVVQLKEIDEYALEDASATEPPKKRGRGRPRSVQRPQEAQEEVTEVVVEDSATVDQQLSQSQLQEVEVNTASQKTTLDSRNVTSSETARSKELSGTPPNTAAESASSVAKPLTDATIMTPQKPGHATSPTSHSPLKASNKVPLRVGLSRRQRIPSLLRLVKK</sequence>
<feature type="compositionally biased region" description="Basic residues" evidence="1">
    <location>
        <begin position="304"/>
        <end position="313"/>
    </location>
</feature>
<feature type="compositionally biased region" description="Polar residues" evidence="1">
    <location>
        <begin position="330"/>
        <end position="348"/>
    </location>
</feature>
<name>A0A4U0X373_9PEZI</name>
<dbReference type="OrthoDB" id="5404794at2759"/>
<protein>
    <submittedName>
        <fullName evidence="2">Uncharacterized protein</fullName>
    </submittedName>
</protein>
<keyword evidence="3" id="KW-1185">Reference proteome</keyword>